<dbReference type="EMBL" id="JAZDUA010000060">
    <property type="protein sequence ID" value="KAK7870311.1"/>
    <property type="molecule type" value="Genomic_DNA"/>
</dbReference>
<dbReference type="NCBIfam" id="NF041359">
    <property type="entry name" value="GntG_guanitoxin"/>
    <property type="match status" value="1"/>
</dbReference>
<dbReference type="InterPro" id="IPR023603">
    <property type="entry name" value="Low_specificity_L-TA-like"/>
</dbReference>
<dbReference type="PIRSF" id="PIRSF017617">
    <property type="entry name" value="Thr_aldolase"/>
    <property type="match status" value="1"/>
</dbReference>
<dbReference type="GO" id="GO:0006545">
    <property type="term" value="P:glycine biosynthetic process"/>
    <property type="evidence" value="ECO:0007669"/>
    <property type="project" value="TreeGrafter"/>
</dbReference>
<dbReference type="SUPFAM" id="SSF53383">
    <property type="entry name" value="PLP-dependent transferases"/>
    <property type="match status" value="1"/>
</dbReference>
<dbReference type="Gene3D" id="3.90.1150.10">
    <property type="entry name" value="Aspartate Aminotransferase, domain 1"/>
    <property type="match status" value="1"/>
</dbReference>
<dbReference type="InterPro" id="IPR015421">
    <property type="entry name" value="PyrdxlP-dep_Trfase_major"/>
</dbReference>
<comment type="cofactor">
    <cofactor evidence="1">
        <name>pyridoxal 5'-phosphate</name>
        <dbReference type="ChEBI" id="CHEBI:597326"/>
    </cofactor>
</comment>
<dbReference type="FunFam" id="3.40.640.10:FF:000030">
    <property type="entry name" value="Low-specificity L-threonine aldolase"/>
    <property type="match status" value="1"/>
</dbReference>
<evidence type="ECO:0000256" key="3">
    <source>
        <dbReference type="ARBA" id="ARBA00022898"/>
    </source>
</evidence>
<dbReference type="InterPro" id="IPR015422">
    <property type="entry name" value="PyrdxlP-dep_Trfase_small"/>
</dbReference>
<feature type="modified residue" description="N6-(pyridoxal phosphate)lysine" evidence="5">
    <location>
        <position position="242"/>
    </location>
</feature>
<comment type="caution">
    <text evidence="7">The sequence shown here is derived from an EMBL/GenBank/DDBJ whole genome shotgun (WGS) entry which is preliminary data.</text>
</comment>
<keyword evidence="3" id="KW-0663">Pyridoxal phosphate</keyword>
<comment type="similarity">
    <text evidence="2">Belongs to the threonine aldolase family.</text>
</comment>
<evidence type="ECO:0000313" key="7">
    <source>
        <dbReference type="EMBL" id="KAK7870311.1"/>
    </source>
</evidence>
<gene>
    <name evidence="7" type="ORF">R5R35_003704</name>
</gene>
<dbReference type="PANTHER" id="PTHR48097">
    <property type="entry name" value="L-THREONINE ALDOLASE-RELATED"/>
    <property type="match status" value="1"/>
</dbReference>
<evidence type="ECO:0000259" key="6">
    <source>
        <dbReference type="Pfam" id="PF01212"/>
    </source>
</evidence>
<dbReference type="InterPro" id="IPR001597">
    <property type="entry name" value="ArAA_b-elim_lyase/Thr_aldolase"/>
</dbReference>
<dbReference type="GO" id="GO:0008732">
    <property type="term" value="F:L-allo-threonine aldolase activity"/>
    <property type="evidence" value="ECO:0007669"/>
    <property type="project" value="TreeGrafter"/>
</dbReference>
<feature type="domain" description="Aromatic amino acid beta-eliminating lyase/threonine aldolase" evidence="6">
    <location>
        <begin position="44"/>
        <end position="326"/>
    </location>
</feature>
<evidence type="ECO:0000256" key="1">
    <source>
        <dbReference type="ARBA" id="ARBA00001933"/>
    </source>
</evidence>
<evidence type="ECO:0000256" key="5">
    <source>
        <dbReference type="PIRSR" id="PIRSR017617-1"/>
    </source>
</evidence>
<evidence type="ECO:0000256" key="4">
    <source>
        <dbReference type="ARBA" id="ARBA00023239"/>
    </source>
</evidence>
<dbReference type="Gene3D" id="3.40.640.10">
    <property type="entry name" value="Type I PLP-dependent aspartate aminotransferase-like (Major domain)"/>
    <property type="match status" value="1"/>
</dbReference>
<evidence type="ECO:0000313" key="8">
    <source>
        <dbReference type="Proteomes" id="UP001378592"/>
    </source>
</evidence>
<keyword evidence="8" id="KW-1185">Reference proteome</keyword>
<dbReference type="PANTHER" id="PTHR48097:SF9">
    <property type="entry name" value="L-THREONINE ALDOLASE"/>
    <property type="match status" value="1"/>
</dbReference>
<dbReference type="GO" id="GO:0006567">
    <property type="term" value="P:L-threonine catabolic process"/>
    <property type="evidence" value="ECO:0007669"/>
    <property type="project" value="TreeGrafter"/>
</dbReference>
<sequence length="404" mass="44777">MLTFHIKRFLPFKKLATFKTIWYKNKRTMYSNEAITHKEMQVVDLRSDTLTKPNALMRKAMFEAEVGDDVMGEDPTVMALEKKAASLLGKEAALFVPSGTMANLIAIMRHCNQRGSEIIVGDSSHIFKYEQGNSAQIAGVQLRTLPNKVDGTFDLCELERNIRGDDDHEPVTALICVENTHNLCGGKALPLDWLDKLAHIANLRGIPLHMDGARLFNASVYQQVPPSRIVRDFASISFCLSKGLGAPIGSLLVGSKQFIKGARRSRKALGGGMRQVGIIAAAGLIAIGESWTERLTKDHARALKIAHAVVNLQSKKITVDIQNQHTNIILLNIDSKYMNAQEFCQRLSTVTDQEKTIFGNKLVIVRAYPKNESSVRLVTHCDLTDDDVDAAIQKIKSVIQELES</sequence>
<dbReference type="Proteomes" id="UP001378592">
    <property type="component" value="Unassembled WGS sequence"/>
</dbReference>
<accession>A0AAN9VX02</accession>
<dbReference type="GO" id="GO:0005829">
    <property type="term" value="C:cytosol"/>
    <property type="evidence" value="ECO:0007669"/>
    <property type="project" value="TreeGrafter"/>
</dbReference>
<protein>
    <recommendedName>
        <fullName evidence="6">Aromatic amino acid beta-eliminating lyase/threonine aldolase domain-containing protein</fullName>
    </recommendedName>
</protein>
<dbReference type="CDD" id="cd06502">
    <property type="entry name" value="TA_like"/>
    <property type="match status" value="1"/>
</dbReference>
<name>A0AAN9VX02_9ORTH</name>
<reference evidence="7 8" key="1">
    <citation type="submission" date="2024-03" db="EMBL/GenBank/DDBJ databases">
        <title>The genome assembly and annotation of the cricket Gryllus longicercus Weissman &amp; Gray.</title>
        <authorList>
            <person name="Szrajer S."/>
            <person name="Gray D."/>
            <person name="Ylla G."/>
        </authorList>
    </citation>
    <scope>NUCLEOTIDE SEQUENCE [LARGE SCALE GENOMIC DNA]</scope>
    <source>
        <strain evidence="7">DAG 2021-001</strain>
        <tissue evidence="7">Whole body minus gut</tissue>
    </source>
</reference>
<dbReference type="Pfam" id="PF01212">
    <property type="entry name" value="Beta_elim_lyase"/>
    <property type="match status" value="1"/>
</dbReference>
<evidence type="ECO:0000256" key="2">
    <source>
        <dbReference type="ARBA" id="ARBA00006966"/>
    </source>
</evidence>
<dbReference type="AlphaFoldDB" id="A0AAN9VX02"/>
<organism evidence="7 8">
    <name type="scientific">Gryllus longicercus</name>
    <dbReference type="NCBI Taxonomy" id="2509291"/>
    <lineage>
        <taxon>Eukaryota</taxon>
        <taxon>Metazoa</taxon>
        <taxon>Ecdysozoa</taxon>
        <taxon>Arthropoda</taxon>
        <taxon>Hexapoda</taxon>
        <taxon>Insecta</taxon>
        <taxon>Pterygota</taxon>
        <taxon>Neoptera</taxon>
        <taxon>Polyneoptera</taxon>
        <taxon>Orthoptera</taxon>
        <taxon>Ensifera</taxon>
        <taxon>Gryllidea</taxon>
        <taxon>Grylloidea</taxon>
        <taxon>Gryllidae</taxon>
        <taxon>Gryllinae</taxon>
        <taxon>Gryllus</taxon>
    </lineage>
</organism>
<dbReference type="InterPro" id="IPR015424">
    <property type="entry name" value="PyrdxlP-dep_Trfase"/>
</dbReference>
<proteinExistence type="inferred from homology"/>
<keyword evidence="4" id="KW-0456">Lyase</keyword>